<protein>
    <submittedName>
        <fullName evidence="2">Phospholipase A2, group XV</fullName>
    </submittedName>
</protein>
<dbReference type="Ensembl" id="ENSPMAT00000008896.1">
    <property type="protein sequence ID" value="ENSPMAP00000008857.1"/>
    <property type="gene ID" value="ENSPMAG00000008047.1"/>
</dbReference>
<dbReference type="InterPro" id="IPR003386">
    <property type="entry name" value="LACT/PDAT_acylTrfase"/>
</dbReference>
<reference evidence="2" key="1">
    <citation type="submission" date="2025-08" db="UniProtKB">
        <authorList>
            <consortium name="Ensembl"/>
        </authorList>
    </citation>
    <scope>IDENTIFICATION</scope>
</reference>
<dbReference type="GO" id="GO:0006629">
    <property type="term" value="P:lipid metabolic process"/>
    <property type="evidence" value="ECO:0007669"/>
    <property type="project" value="InterPro"/>
</dbReference>
<dbReference type="PANTHER" id="PTHR11440">
    <property type="entry name" value="LECITHIN-CHOLESTEROL ACYLTRANSFERASE-RELATED"/>
    <property type="match status" value="1"/>
</dbReference>
<reference evidence="2" key="2">
    <citation type="submission" date="2025-09" db="UniProtKB">
        <authorList>
            <consortium name="Ensembl"/>
        </authorList>
    </citation>
    <scope>IDENTIFICATION</scope>
</reference>
<dbReference type="HOGENOM" id="CLU_037070_1_1_1"/>
<accession>S4RUG7</accession>
<organism evidence="2">
    <name type="scientific">Petromyzon marinus</name>
    <name type="common">Sea lamprey</name>
    <dbReference type="NCBI Taxonomy" id="7757"/>
    <lineage>
        <taxon>Eukaryota</taxon>
        <taxon>Metazoa</taxon>
        <taxon>Chordata</taxon>
        <taxon>Craniata</taxon>
        <taxon>Vertebrata</taxon>
        <taxon>Cyclostomata</taxon>
        <taxon>Hyperoartia</taxon>
        <taxon>Petromyzontiformes</taxon>
        <taxon>Petromyzontidae</taxon>
        <taxon>Petromyzon</taxon>
    </lineage>
</organism>
<dbReference type="GeneTree" id="ENSGT00940000157499"/>
<proteinExistence type="inferred from homology"/>
<dbReference type="OMA" id="QMTPPGV"/>
<dbReference type="Pfam" id="PF02450">
    <property type="entry name" value="LCAT"/>
    <property type="match status" value="1"/>
</dbReference>
<evidence type="ECO:0000313" key="2">
    <source>
        <dbReference type="Ensembl" id="ENSPMAP00000008857.1"/>
    </source>
</evidence>
<dbReference type="Gene3D" id="3.40.50.1820">
    <property type="entry name" value="alpha/beta hydrolase"/>
    <property type="match status" value="2"/>
</dbReference>
<dbReference type="AlphaFoldDB" id="S4RUG7"/>
<evidence type="ECO:0000256" key="1">
    <source>
        <dbReference type="ARBA" id="ARBA00010701"/>
    </source>
</evidence>
<dbReference type="SUPFAM" id="SSF53474">
    <property type="entry name" value="alpha/beta-Hydrolases"/>
    <property type="match status" value="1"/>
</dbReference>
<name>S4RUG7_PETMA</name>
<dbReference type="GO" id="GO:0008374">
    <property type="term" value="F:O-acyltransferase activity"/>
    <property type="evidence" value="ECO:0007669"/>
    <property type="project" value="InterPro"/>
</dbReference>
<dbReference type="STRING" id="7757.ENSPMAP00000008857"/>
<dbReference type="InterPro" id="IPR029058">
    <property type="entry name" value="AB_hydrolase_fold"/>
</dbReference>
<sequence length="428" mass="48380">MDGGGCTFLRIINEYWARFLILDFDYKIGKFSFIPLPPPGSFTPCPSHPPTLSSVPGDLGNQLEARLDKPAVVHYLCTKKTDYYFTLWLNLELLVPLVIDCWIDNMRLEYNLTTRATSSPNGVQVRVPDFGKTFPVEFLDPSNVSVGSYFHTLVEAMEGWGYKRNQDIRGAPYDWRKAPNENGEYLTNLKNMIEEMYATYWSPVVLVAHSMGNPYMRYFLGQQSQAWKDKFIHSFVALGPPWGGAAKTLRVLTSGTGDNNGIPVISTLKIRAQQRTAVSTSWLLPYNTSWPPDKVLVSTPKRNYTNRDYRDFYNDIGYPEGWLMRQDTESYLYGQPLPGVPVHCLYGTGVATPDSFVYDKSFPDHDPTRVITADGDGTVSLASALLCREWAGRQPQPVLLRELPGAEHVSMLSRADLIQYIKGVIFNR</sequence>
<comment type="similarity">
    <text evidence="1">Belongs to the AB hydrolase superfamily. Lipase family.</text>
</comment>